<dbReference type="AlphaFoldDB" id="A0A0A9TYS9"/>
<organism evidence="1">
    <name type="scientific">Arundo donax</name>
    <name type="common">Giant reed</name>
    <name type="synonym">Donax arundinaceus</name>
    <dbReference type="NCBI Taxonomy" id="35708"/>
    <lineage>
        <taxon>Eukaryota</taxon>
        <taxon>Viridiplantae</taxon>
        <taxon>Streptophyta</taxon>
        <taxon>Embryophyta</taxon>
        <taxon>Tracheophyta</taxon>
        <taxon>Spermatophyta</taxon>
        <taxon>Magnoliopsida</taxon>
        <taxon>Liliopsida</taxon>
        <taxon>Poales</taxon>
        <taxon>Poaceae</taxon>
        <taxon>PACMAD clade</taxon>
        <taxon>Arundinoideae</taxon>
        <taxon>Arundineae</taxon>
        <taxon>Arundo</taxon>
    </lineage>
</organism>
<evidence type="ECO:0000313" key="1">
    <source>
        <dbReference type="EMBL" id="JAD16076.1"/>
    </source>
</evidence>
<dbReference type="EMBL" id="GBRH01281819">
    <property type="protein sequence ID" value="JAD16076.1"/>
    <property type="molecule type" value="Transcribed_RNA"/>
</dbReference>
<sequence>MPFNLLPFQTDCRSTVAKCQNHNQL</sequence>
<accession>A0A0A9TYS9</accession>
<proteinExistence type="predicted"/>
<reference evidence="1" key="1">
    <citation type="submission" date="2014-09" db="EMBL/GenBank/DDBJ databases">
        <authorList>
            <person name="Magalhaes I.L.F."/>
            <person name="Oliveira U."/>
            <person name="Santos F.R."/>
            <person name="Vidigal T.H.D.A."/>
            <person name="Brescovit A.D."/>
            <person name="Santos A.J."/>
        </authorList>
    </citation>
    <scope>NUCLEOTIDE SEQUENCE</scope>
    <source>
        <tissue evidence="1">Shoot tissue taken approximately 20 cm above the soil surface</tissue>
    </source>
</reference>
<protein>
    <submittedName>
        <fullName evidence="1">Uncharacterized protein</fullName>
    </submittedName>
</protein>
<reference evidence="1" key="2">
    <citation type="journal article" date="2015" name="Data Brief">
        <title>Shoot transcriptome of the giant reed, Arundo donax.</title>
        <authorList>
            <person name="Barrero R.A."/>
            <person name="Guerrero F.D."/>
            <person name="Moolhuijzen P."/>
            <person name="Goolsby J.A."/>
            <person name="Tidwell J."/>
            <person name="Bellgard S.E."/>
            <person name="Bellgard M.I."/>
        </authorList>
    </citation>
    <scope>NUCLEOTIDE SEQUENCE</scope>
    <source>
        <tissue evidence="1">Shoot tissue taken approximately 20 cm above the soil surface</tissue>
    </source>
</reference>
<name>A0A0A9TYS9_ARUDO</name>